<evidence type="ECO:0000256" key="1">
    <source>
        <dbReference type="ARBA" id="ARBA00001933"/>
    </source>
</evidence>
<gene>
    <name evidence="7" type="ORF">GTA08_BOTSDO12095</name>
</gene>
<evidence type="ECO:0000313" key="7">
    <source>
        <dbReference type="EMBL" id="KAF4312092.1"/>
    </source>
</evidence>
<sequence>MLSQRAQANSRWSEQQHDHQLRLQQGSKFVLGLDPIDVTTTEDWLIRDELLALCSEAAVRGSTAHQSSYSSGLGGTADFLGRAAAFFNHFFQPTRPVMSDNIVIGTGSSAMLATLIHDICDRGEGLLVDLPMWNETHSSQPRQIQPPAHEGEEVGWPVCFEMSCILRNEVRLVPGLMAEQIQVCVAQLRDAIRGAGCKVRGLLFRNPPTSCGQPYGSEYIEALLRFCEEEDLHLISDETYALSILSREPSSSRFTSVLELDLERLGVMAGCVHVFYDISKSFGSTGLRMGFVVTQTNHVLRRLLSFSNSTTFSTASLATTALLFSNVEKLDALLRVNRVRLKEAADVVIGFATYYKIAFYRPVAGVYIWLRLGGALGITKEEEKELEAKCASNGV</sequence>
<evidence type="ECO:0000256" key="3">
    <source>
        <dbReference type="ARBA" id="ARBA00022576"/>
    </source>
</evidence>
<dbReference type="Gene3D" id="3.40.640.10">
    <property type="entry name" value="Type I PLP-dependent aspartate aminotransferase-like (Major domain)"/>
    <property type="match status" value="1"/>
</dbReference>
<dbReference type="GO" id="GO:0008483">
    <property type="term" value="F:transaminase activity"/>
    <property type="evidence" value="ECO:0007669"/>
    <property type="project" value="UniProtKB-KW"/>
</dbReference>
<dbReference type="EMBL" id="WWBZ02000007">
    <property type="protein sequence ID" value="KAF4312092.1"/>
    <property type="molecule type" value="Genomic_DNA"/>
</dbReference>
<dbReference type="SUPFAM" id="SSF53383">
    <property type="entry name" value="PLP-dependent transferases"/>
    <property type="match status" value="1"/>
</dbReference>
<dbReference type="InterPro" id="IPR015421">
    <property type="entry name" value="PyrdxlP-dep_Trfase_major"/>
</dbReference>
<organism evidence="7 8">
    <name type="scientific">Botryosphaeria dothidea</name>
    <dbReference type="NCBI Taxonomy" id="55169"/>
    <lineage>
        <taxon>Eukaryota</taxon>
        <taxon>Fungi</taxon>
        <taxon>Dikarya</taxon>
        <taxon>Ascomycota</taxon>
        <taxon>Pezizomycotina</taxon>
        <taxon>Dothideomycetes</taxon>
        <taxon>Dothideomycetes incertae sedis</taxon>
        <taxon>Botryosphaeriales</taxon>
        <taxon>Botryosphaeriaceae</taxon>
        <taxon>Botryosphaeria</taxon>
    </lineage>
</organism>
<evidence type="ECO:0000256" key="5">
    <source>
        <dbReference type="ARBA" id="ARBA00022898"/>
    </source>
</evidence>
<feature type="domain" description="Aminotransferase class I/classII large" evidence="6">
    <location>
        <begin position="170"/>
        <end position="386"/>
    </location>
</feature>
<keyword evidence="8" id="KW-1185">Reference proteome</keyword>
<dbReference type="AlphaFoldDB" id="A0A8H4J2Y8"/>
<comment type="cofactor">
    <cofactor evidence="1">
        <name>pyridoxal 5'-phosphate</name>
        <dbReference type="ChEBI" id="CHEBI:597326"/>
    </cofactor>
</comment>
<dbReference type="CDD" id="cd00609">
    <property type="entry name" value="AAT_like"/>
    <property type="match status" value="1"/>
</dbReference>
<protein>
    <recommendedName>
        <fullName evidence="6">Aminotransferase class I/classII large domain-containing protein</fullName>
    </recommendedName>
</protein>
<keyword evidence="5" id="KW-0663">Pyridoxal phosphate</keyword>
<name>A0A8H4J2Y8_9PEZI</name>
<dbReference type="OrthoDB" id="7042322at2759"/>
<dbReference type="InterPro" id="IPR004839">
    <property type="entry name" value="Aminotransferase_I/II_large"/>
</dbReference>
<accession>A0A8H4J2Y8</accession>
<evidence type="ECO:0000256" key="2">
    <source>
        <dbReference type="ARBA" id="ARBA00007441"/>
    </source>
</evidence>
<proteinExistence type="inferred from homology"/>
<comment type="similarity">
    <text evidence="2">Belongs to the class-I pyridoxal-phosphate-dependent aminotransferase family.</text>
</comment>
<reference evidence="7" key="1">
    <citation type="submission" date="2020-04" db="EMBL/GenBank/DDBJ databases">
        <title>Genome Assembly and Annotation of Botryosphaeria dothidea sdau 11-99, a Latent Pathogen of Apple Fruit Ring Rot in China.</title>
        <authorList>
            <person name="Yu C."/>
            <person name="Diao Y."/>
            <person name="Lu Q."/>
            <person name="Zhao J."/>
            <person name="Cui S."/>
            <person name="Peng C."/>
            <person name="He B."/>
            <person name="Liu H."/>
        </authorList>
    </citation>
    <scope>NUCLEOTIDE SEQUENCE [LARGE SCALE GENOMIC DNA]</scope>
    <source>
        <strain evidence="7">Sdau11-99</strain>
    </source>
</reference>
<dbReference type="InterPro" id="IPR015424">
    <property type="entry name" value="PyrdxlP-dep_Trfase"/>
</dbReference>
<dbReference type="Pfam" id="PF00155">
    <property type="entry name" value="Aminotran_1_2"/>
    <property type="match status" value="1"/>
</dbReference>
<dbReference type="Proteomes" id="UP000572817">
    <property type="component" value="Unassembled WGS sequence"/>
</dbReference>
<dbReference type="InterPro" id="IPR050478">
    <property type="entry name" value="Ethylene_sulfur-biosynth"/>
</dbReference>
<dbReference type="PANTHER" id="PTHR43795">
    <property type="entry name" value="BIFUNCTIONAL ASPARTATE AMINOTRANSFERASE AND GLUTAMATE/ASPARTATE-PREPHENATE AMINOTRANSFERASE-RELATED"/>
    <property type="match status" value="1"/>
</dbReference>
<evidence type="ECO:0000313" key="8">
    <source>
        <dbReference type="Proteomes" id="UP000572817"/>
    </source>
</evidence>
<keyword evidence="4" id="KW-0808">Transferase</keyword>
<dbReference type="GO" id="GO:0030170">
    <property type="term" value="F:pyridoxal phosphate binding"/>
    <property type="evidence" value="ECO:0007669"/>
    <property type="project" value="InterPro"/>
</dbReference>
<evidence type="ECO:0000256" key="4">
    <source>
        <dbReference type="ARBA" id="ARBA00022679"/>
    </source>
</evidence>
<comment type="caution">
    <text evidence="7">The sequence shown here is derived from an EMBL/GenBank/DDBJ whole genome shotgun (WGS) entry which is preliminary data.</text>
</comment>
<evidence type="ECO:0000259" key="6">
    <source>
        <dbReference type="Pfam" id="PF00155"/>
    </source>
</evidence>
<dbReference type="PANTHER" id="PTHR43795:SF32">
    <property type="entry name" value="AMINOTRANSFERASE GLII-RELATED"/>
    <property type="match status" value="1"/>
</dbReference>
<keyword evidence="3" id="KW-0032">Aminotransferase</keyword>
<dbReference type="GO" id="GO:0006520">
    <property type="term" value="P:amino acid metabolic process"/>
    <property type="evidence" value="ECO:0007669"/>
    <property type="project" value="TreeGrafter"/>
</dbReference>